<evidence type="ECO:0000313" key="4">
    <source>
        <dbReference type="EMBL" id="QIL46556.1"/>
    </source>
</evidence>
<name>A0A6G8ANH9_9ENTE</name>
<dbReference type="NCBIfam" id="NF009239">
    <property type="entry name" value="PRK12595.1"/>
    <property type="match status" value="1"/>
</dbReference>
<proteinExistence type="predicted"/>
<dbReference type="InterPro" id="IPR013785">
    <property type="entry name" value="Aldolase_TIM"/>
</dbReference>
<protein>
    <submittedName>
        <fullName evidence="4">3-deoxy-7-phosphoheptulonate synthase</fullName>
        <ecNumber evidence="4">2.5.1.54</ecNumber>
    </submittedName>
</protein>
<evidence type="ECO:0000256" key="1">
    <source>
        <dbReference type="ARBA" id="ARBA00022679"/>
    </source>
</evidence>
<evidence type="ECO:0000259" key="2">
    <source>
        <dbReference type="Pfam" id="PF00793"/>
    </source>
</evidence>
<dbReference type="Gene3D" id="3.30.70.1140">
    <property type="entry name" value="Phospho-2-dehydro-3-deoxyheptonate aldolase, domain 1"/>
    <property type="match status" value="1"/>
</dbReference>
<dbReference type="Proteomes" id="UP000500890">
    <property type="component" value="Chromosome"/>
</dbReference>
<sequence length="342" mass="37732">MIIHLNKTIKEADLKLLQDTLKDKGFKSVLSEGQKVVVGVLGTKEESDLDFLETLPLDYKLEKLNSSYKLVSRDFHPENSIINVDGLLIGGDEYVTMAGPCSVEGREQIFETARMAAAGGAKVLRGGAFKPRTSPYDFQGLGEEGLQLMREAADRYDLKMITEVMDEGNLDLVCQYTDIIQIGARNMQNFRLLEAVGRTGKPVALKRGISGTINEWLHAAEYIAAQGNLNIIFIERGIRTYEQMTRNTFDLSAVPIIQGLSHLPIIVDPSHGVGVRECIKPMALAGLAAGASGMIVEIHPDPNKAWSDGPQSLNEADYLEMMKEVAILEPTMKKIKKLRQSK</sequence>
<evidence type="ECO:0000313" key="5">
    <source>
        <dbReference type="Proteomes" id="UP000500890"/>
    </source>
</evidence>
<keyword evidence="1 4" id="KW-0808">Transferase</keyword>
<dbReference type="InterPro" id="IPR052899">
    <property type="entry name" value="Class-I_DAHP_synthase"/>
</dbReference>
<feature type="domain" description="DAHP synthetase I/KDSA" evidence="2">
    <location>
        <begin position="86"/>
        <end position="322"/>
    </location>
</feature>
<reference evidence="4 5" key="1">
    <citation type="submission" date="2020-03" db="EMBL/GenBank/DDBJ databases">
        <title>Vagococcus sp. nov., isolated from beetles.</title>
        <authorList>
            <person name="Hyun D.-W."/>
            <person name="Bae J.-W."/>
        </authorList>
    </citation>
    <scope>NUCLEOTIDE SEQUENCE [LARGE SCALE GENOMIC DNA]</scope>
    <source>
        <strain evidence="4 5">HDW17A</strain>
    </source>
</reference>
<dbReference type="AlphaFoldDB" id="A0A6G8ANH9"/>
<dbReference type="InterPro" id="IPR006268">
    <property type="entry name" value="DAHP_syn_2"/>
</dbReference>
<dbReference type="Pfam" id="PF00793">
    <property type="entry name" value="DAHP_synth_1"/>
    <property type="match status" value="1"/>
</dbReference>
<dbReference type="GO" id="GO:0009073">
    <property type="term" value="P:aromatic amino acid family biosynthetic process"/>
    <property type="evidence" value="ECO:0007669"/>
    <property type="project" value="InterPro"/>
</dbReference>
<dbReference type="SUPFAM" id="SSF51569">
    <property type="entry name" value="Aldolase"/>
    <property type="match status" value="1"/>
</dbReference>
<dbReference type="EMBL" id="CP049886">
    <property type="protein sequence ID" value="QIL46556.1"/>
    <property type="molecule type" value="Genomic_DNA"/>
</dbReference>
<dbReference type="NCBIfam" id="NF006421">
    <property type="entry name" value="PRK08673.1"/>
    <property type="match status" value="1"/>
</dbReference>
<dbReference type="EC" id="2.5.1.54" evidence="4"/>
<dbReference type="Gene3D" id="3.20.20.70">
    <property type="entry name" value="Aldolase class I"/>
    <property type="match status" value="1"/>
</dbReference>
<dbReference type="NCBIfam" id="TIGR01361">
    <property type="entry name" value="DAHP_synth_Bsub"/>
    <property type="match status" value="1"/>
</dbReference>
<dbReference type="Pfam" id="PF18152">
    <property type="entry name" value="DAHP_snth_FXD"/>
    <property type="match status" value="1"/>
</dbReference>
<dbReference type="InterPro" id="IPR006218">
    <property type="entry name" value="DAHP1/KDSA"/>
</dbReference>
<dbReference type="RefSeq" id="WP_166007944.1">
    <property type="nucleotide sequence ID" value="NZ_CP049886.1"/>
</dbReference>
<dbReference type="PANTHER" id="PTHR43018">
    <property type="entry name" value="PHOSPHO-2-DEHYDRO-3-DEOXYHEPTONATE ALDOLASE"/>
    <property type="match status" value="1"/>
</dbReference>
<dbReference type="KEGG" id="vah:G7081_05440"/>
<dbReference type="PANTHER" id="PTHR43018:SF2">
    <property type="entry name" value="PHOSPHO-2-DEHYDRO-3-DEOXYHEPTONATE ALDOLASE"/>
    <property type="match status" value="1"/>
</dbReference>
<accession>A0A6G8ANH9</accession>
<dbReference type="InterPro" id="IPR041071">
    <property type="entry name" value="DAHP_snth_FXD"/>
</dbReference>
<keyword evidence="5" id="KW-1185">Reference proteome</keyword>
<dbReference type="GO" id="GO:0003849">
    <property type="term" value="F:3-deoxy-7-phosphoheptulonate synthase activity"/>
    <property type="evidence" value="ECO:0007669"/>
    <property type="project" value="UniProtKB-EC"/>
</dbReference>
<dbReference type="GO" id="GO:0016832">
    <property type="term" value="F:aldehyde-lyase activity"/>
    <property type="evidence" value="ECO:0007669"/>
    <property type="project" value="InterPro"/>
</dbReference>
<evidence type="ECO:0000259" key="3">
    <source>
        <dbReference type="Pfam" id="PF18152"/>
    </source>
</evidence>
<feature type="domain" description="DAHP synthase ferredoxin-like" evidence="3">
    <location>
        <begin position="1"/>
        <end position="56"/>
    </location>
</feature>
<organism evidence="4 5">
    <name type="scientific">Vagococcus coleopterorum</name>
    <dbReference type="NCBI Taxonomy" id="2714946"/>
    <lineage>
        <taxon>Bacteria</taxon>
        <taxon>Bacillati</taxon>
        <taxon>Bacillota</taxon>
        <taxon>Bacilli</taxon>
        <taxon>Lactobacillales</taxon>
        <taxon>Enterococcaceae</taxon>
        <taxon>Vagococcus</taxon>
    </lineage>
</organism>
<gene>
    <name evidence="4" type="primary">aroF</name>
    <name evidence="4" type="ORF">G7081_05440</name>
</gene>